<dbReference type="InterPro" id="IPR045621">
    <property type="entry name" value="BPD_transp_1_N"/>
</dbReference>
<keyword evidence="6 7" id="KW-0472">Membrane</keyword>
<organism evidence="9 10">
    <name type="scientific">Halanaerobium salsuginis</name>
    <dbReference type="NCBI Taxonomy" id="29563"/>
    <lineage>
        <taxon>Bacteria</taxon>
        <taxon>Bacillati</taxon>
        <taxon>Bacillota</taxon>
        <taxon>Clostridia</taxon>
        <taxon>Halanaerobiales</taxon>
        <taxon>Halanaerobiaceae</taxon>
        <taxon>Halanaerobium</taxon>
    </lineage>
</organism>
<feature type="transmembrane region" description="Helical" evidence="7">
    <location>
        <begin position="233"/>
        <end position="259"/>
    </location>
</feature>
<dbReference type="Pfam" id="PF00528">
    <property type="entry name" value="BPD_transp_1"/>
    <property type="match status" value="1"/>
</dbReference>
<accession>A0A1I4L875</accession>
<dbReference type="PANTHER" id="PTHR43163">
    <property type="entry name" value="DIPEPTIDE TRANSPORT SYSTEM PERMEASE PROTEIN DPPB-RELATED"/>
    <property type="match status" value="1"/>
</dbReference>
<protein>
    <submittedName>
        <fullName evidence="9">Peptide/nickel transport system permease protein</fullName>
    </submittedName>
</protein>
<evidence type="ECO:0000259" key="8">
    <source>
        <dbReference type="PROSITE" id="PS50928"/>
    </source>
</evidence>
<dbReference type="CDD" id="cd06261">
    <property type="entry name" value="TM_PBP2"/>
    <property type="match status" value="1"/>
</dbReference>
<evidence type="ECO:0000256" key="6">
    <source>
        <dbReference type="ARBA" id="ARBA00023136"/>
    </source>
</evidence>
<dbReference type="PROSITE" id="PS50928">
    <property type="entry name" value="ABC_TM1"/>
    <property type="match status" value="1"/>
</dbReference>
<dbReference type="EMBL" id="FOTI01000038">
    <property type="protein sequence ID" value="SFL87069.1"/>
    <property type="molecule type" value="Genomic_DNA"/>
</dbReference>
<gene>
    <name evidence="9" type="ORF">SAMN02983006_02246</name>
</gene>
<dbReference type="Pfam" id="PF19300">
    <property type="entry name" value="BPD_transp_1_N"/>
    <property type="match status" value="1"/>
</dbReference>
<keyword evidence="2 7" id="KW-0813">Transport</keyword>
<keyword evidence="3" id="KW-1003">Cell membrane</keyword>
<evidence type="ECO:0000256" key="3">
    <source>
        <dbReference type="ARBA" id="ARBA00022475"/>
    </source>
</evidence>
<feature type="transmembrane region" description="Helical" evidence="7">
    <location>
        <begin position="100"/>
        <end position="121"/>
    </location>
</feature>
<feature type="transmembrane region" description="Helical" evidence="7">
    <location>
        <begin position="9"/>
        <end position="29"/>
    </location>
</feature>
<comment type="similarity">
    <text evidence="7">Belongs to the binding-protein-dependent transport system permease family.</text>
</comment>
<keyword evidence="10" id="KW-1185">Reference proteome</keyword>
<evidence type="ECO:0000256" key="2">
    <source>
        <dbReference type="ARBA" id="ARBA00022448"/>
    </source>
</evidence>
<dbReference type="Gene3D" id="1.10.3720.10">
    <property type="entry name" value="MetI-like"/>
    <property type="match status" value="1"/>
</dbReference>
<dbReference type="PANTHER" id="PTHR43163:SF6">
    <property type="entry name" value="DIPEPTIDE TRANSPORT SYSTEM PERMEASE PROTEIN DPPB-RELATED"/>
    <property type="match status" value="1"/>
</dbReference>
<evidence type="ECO:0000256" key="1">
    <source>
        <dbReference type="ARBA" id="ARBA00004651"/>
    </source>
</evidence>
<proteinExistence type="inferred from homology"/>
<keyword evidence="4 7" id="KW-0812">Transmembrane</keyword>
<dbReference type="GO" id="GO:0005886">
    <property type="term" value="C:plasma membrane"/>
    <property type="evidence" value="ECO:0007669"/>
    <property type="project" value="UniProtKB-SubCell"/>
</dbReference>
<feature type="transmembrane region" description="Helical" evidence="7">
    <location>
        <begin position="133"/>
        <end position="156"/>
    </location>
</feature>
<dbReference type="GO" id="GO:0055085">
    <property type="term" value="P:transmembrane transport"/>
    <property type="evidence" value="ECO:0007669"/>
    <property type="project" value="InterPro"/>
</dbReference>
<sequence length="312" mass="35365">MFQYILRRTLLIIPILLGVTILVFSLMHISGDPVKLTYGTNLTADMLQQKRQELGLDKPIVEQYFHWLINALHGDLGLSIRTHSGVIQLINERVWATLELTTIALLITLVVSIPAGIISAVKRYTFFDQVARIFALFWVSMPYFWLGLIFMIIFSINLKLLPVSGRGGAIWTWEGFKYLILPSLTLGLPPAALFMRMIRSNMLEIINEDYVRTARSKGLKEYTVVLKHAFRNALISVVTLLGLRIPWLFGGAVITETVFAWPGMGRLLVDSIMKRDYPVVQGVVLVIAILVVISNIIVDFAYAFLDPRIRYN</sequence>
<dbReference type="Proteomes" id="UP000199006">
    <property type="component" value="Unassembled WGS sequence"/>
</dbReference>
<dbReference type="InterPro" id="IPR000515">
    <property type="entry name" value="MetI-like"/>
</dbReference>
<evidence type="ECO:0000256" key="5">
    <source>
        <dbReference type="ARBA" id="ARBA00022989"/>
    </source>
</evidence>
<dbReference type="AlphaFoldDB" id="A0A1I4L875"/>
<evidence type="ECO:0000256" key="7">
    <source>
        <dbReference type="RuleBase" id="RU363032"/>
    </source>
</evidence>
<dbReference type="RefSeq" id="WP_089862283.1">
    <property type="nucleotide sequence ID" value="NZ_FOTI01000038.1"/>
</dbReference>
<evidence type="ECO:0000256" key="4">
    <source>
        <dbReference type="ARBA" id="ARBA00022692"/>
    </source>
</evidence>
<keyword evidence="5 7" id="KW-1133">Transmembrane helix</keyword>
<feature type="transmembrane region" description="Helical" evidence="7">
    <location>
        <begin position="279"/>
        <end position="305"/>
    </location>
</feature>
<feature type="domain" description="ABC transmembrane type-1" evidence="8">
    <location>
        <begin position="94"/>
        <end position="298"/>
    </location>
</feature>
<evidence type="ECO:0000313" key="9">
    <source>
        <dbReference type="EMBL" id="SFL87069.1"/>
    </source>
</evidence>
<feature type="transmembrane region" description="Helical" evidence="7">
    <location>
        <begin position="176"/>
        <end position="195"/>
    </location>
</feature>
<comment type="subcellular location">
    <subcellularLocation>
        <location evidence="1 7">Cell membrane</location>
        <topology evidence="1 7">Multi-pass membrane protein</topology>
    </subcellularLocation>
</comment>
<dbReference type="OrthoDB" id="9773221at2"/>
<dbReference type="InterPro" id="IPR035906">
    <property type="entry name" value="MetI-like_sf"/>
</dbReference>
<dbReference type="STRING" id="29563.SAMN02983006_02246"/>
<evidence type="ECO:0000313" key="10">
    <source>
        <dbReference type="Proteomes" id="UP000199006"/>
    </source>
</evidence>
<reference evidence="9 10" key="1">
    <citation type="submission" date="2016-10" db="EMBL/GenBank/DDBJ databases">
        <authorList>
            <person name="de Groot N.N."/>
        </authorList>
    </citation>
    <scope>NUCLEOTIDE SEQUENCE [LARGE SCALE GENOMIC DNA]</scope>
    <source>
        <strain evidence="9 10">ATCC 51327</strain>
    </source>
</reference>
<name>A0A1I4L875_9FIRM</name>
<dbReference type="SUPFAM" id="SSF161098">
    <property type="entry name" value="MetI-like"/>
    <property type="match status" value="1"/>
</dbReference>